<dbReference type="RefSeq" id="WP_112717535.1">
    <property type="nucleotide sequence ID" value="NZ_LS483250.1"/>
</dbReference>
<dbReference type="PANTHER" id="PTHR30327:SF1">
    <property type="entry name" value="UPF0301 PROTEIN YQGE"/>
    <property type="match status" value="1"/>
</dbReference>
<comment type="similarity">
    <text evidence="1 2">Belongs to the UPF0301 (AlgH) family.</text>
</comment>
<dbReference type="GO" id="GO:0005829">
    <property type="term" value="C:cytosol"/>
    <property type="evidence" value="ECO:0007669"/>
    <property type="project" value="TreeGrafter"/>
</dbReference>
<sequence>MDSLQDHFLIAMPSMKDGIFERAVIYICEHNADGAMGIIINLPVNISIDELLSQTVIADLDDETAAPAEPKITINERVFKGGPVSEDRGFVLHTAYPGFSSSLQINDDLMITSSLDVLATLGTNKQPDNYIVALGYSGWTKGQLEQEIADNSWLTINADENILFNVPVHQRWEQAVQKIGIDVSQLSSQVGHS</sequence>
<dbReference type="HAMAP" id="MF_00758">
    <property type="entry name" value="UPF0301"/>
    <property type="match status" value="1"/>
</dbReference>
<name>A0A330LVP0_9GAMM</name>
<evidence type="ECO:0000256" key="2">
    <source>
        <dbReference type="HAMAP-Rule" id="MF_00758"/>
    </source>
</evidence>
<dbReference type="KEGG" id="mya:MORIYA_3840"/>
<accession>A0A330LVP0</accession>
<evidence type="ECO:0000256" key="1">
    <source>
        <dbReference type="ARBA" id="ARBA00009600"/>
    </source>
</evidence>
<dbReference type="Gene3D" id="3.40.1740.10">
    <property type="entry name" value="VC0467-like"/>
    <property type="match status" value="1"/>
</dbReference>
<reference evidence="4" key="1">
    <citation type="submission" date="2018-05" db="EMBL/GenBank/DDBJ databases">
        <authorList>
            <person name="Cea G.-C."/>
            <person name="William W."/>
        </authorList>
    </citation>
    <scope>NUCLEOTIDE SEQUENCE [LARGE SCALE GENOMIC DNA]</scope>
    <source>
        <strain evidence="4">DB21MT 5</strain>
    </source>
</reference>
<evidence type="ECO:0000313" key="3">
    <source>
        <dbReference type="EMBL" id="SQD80292.1"/>
    </source>
</evidence>
<gene>
    <name evidence="3" type="primary">yqgE</name>
    <name evidence="3" type="ORF">MORIYA_3840</name>
</gene>
<dbReference type="PANTHER" id="PTHR30327">
    <property type="entry name" value="UNCHARACTERIZED PROTEIN YQGE"/>
    <property type="match status" value="1"/>
</dbReference>
<dbReference type="NCBIfam" id="NF001266">
    <property type="entry name" value="PRK00228.1-1"/>
    <property type="match status" value="1"/>
</dbReference>
<protein>
    <recommendedName>
        <fullName evidence="2">UPF0301 protein MORIYA_3840</fullName>
    </recommendedName>
</protein>
<dbReference type="Pfam" id="PF02622">
    <property type="entry name" value="DUF179"/>
    <property type="match status" value="1"/>
</dbReference>
<proteinExistence type="inferred from homology"/>
<dbReference type="InterPro" id="IPR003774">
    <property type="entry name" value="AlgH-like"/>
</dbReference>
<dbReference type="AlphaFoldDB" id="A0A330LVP0"/>
<dbReference type="Proteomes" id="UP000250163">
    <property type="component" value="Chromosome MORIYA"/>
</dbReference>
<dbReference type="OrthoDB" id="9807486at2"/>
<evidence type="ECO:0000313" key="4">
    <source>
        <dbReference type="Proteomes" id="UP000250163"/>
    </source>
</evidence>
<dbReference type="EMBL" id="LS483250">
    <property type="protein sequence ID" value="SQD80292.1"/>
    <property type="molecule type" value="Genomic_DNA"/>
</dbReference>
<dbReference type="SUPFAM" id="SSF143456">
    <property type="entry name" value="VC0467-like"/>
    <property type="match status" value="1"/>
</dbReference>
<organism evidence="3 4">
    <name type="scientific">Moritella yayanosii</name>
    <dbReference type="NCBI Taxonomy" id="69539"/>
    <lineage>
        <taxon>Bacteria</taxon>
        <taxon>Pseudomonadati</taxon>
        <taxon>Pseudomonadota</taxon>
        <taxon>Gammaproteobacteria</taxon>
        <taxon>Alteromonadales</taxon>
        <taxon>Moritellaceae</taxon>
        <taxon>Moritella</taxon>
    </lineage>
</organism>
<keyword evidence="4" id="KW-1185">Reference proteome</keyword>